<dbReference type="Proteomes" id="UP000523007">
    <property type="component" value="Unassembled WGS sequence"/>
</dbReference>
<proteinExistence type="predicted"/>
<feature type="compositionally biased region" description="Basic residues" evidence="1">
    <location>
        <begin position="66"/>
        <end position="75"/>
    </location>
</feature>
<organism evidence="2 3">
    <name type="scientific">Lipingzhangella halophila</name>
    <dbReference type="NCBI Taxonomy" id="1783352"/>
    <lineage>
        <taxon>Bacteria</taxon>
        <taxon>Bacillati</taxon>
        <taxon>Actinomycetota</taxon>
        <taxon>Actinomycetes</taxon>
        <taxon>Streptosporangiales</taxon>
        <taxon>Nocardiopsidaceae</taxon>
        <taxon>Lipingzhangella</taxon>
    </lineage>
</organism>
<feature type="region of interest" description="Disordered" evidence="1">
    <location>
        <begin position="22"/>
        <end position="116"/>
    </location>
</feature>
<accession>A0A7W7REU4</accession>
<dbReference type="RefSeq" id="WP_184575975.1">
    <property type="nucleotide sequence ID" value="NZ_JACHJT010000001.1"/>
</dbReference>
<evidence type="ECO:0000313" key="3">
    <source>
        <dbReference type="Proteomes" id="UP000523007"/>
    </source>
</evidence>
<dbReference type="EMBL" id="JACHJT010000001">
    <property type="protein sequence ID" value="MBB4930640.1"/>
    <property type="molecule type" value="Genomic_DNA"/>
</dbReference>
<reference evidence="2 3" key="1">
    <citation type="submission" date="2020-08" db="EMBL/GenBank/DDBJ databases">
        <title>Sequencing the genomes of 1000 actinobacteria strains.</title>
        <authorList>
            <person name="Klenk H.-P."/>
        </authorList>
    </citation>
    <scope>NUCLEOTIDE SEQUENCE [LARGE SCALE GENOMIC DNA]</scope>
    <source>
        <strain evidence="2 3">DSM 102030</strain>
    </source>
</reference>
<name>A0A7W7REU4_9ACTN</name>
<evidence type="ECO:0000256" key="1">
    <source>
        <dbReference type="SAM" id="MobiDB-lite"/>
    </source>
</evidence>
<dbReference type="AlphaFoldDB" id="A0A7W7REU4"/>
<keyword evidence="3" id="KW-1185">Reference proteome</keyword>
<comment type="caution">
    <text evidence="2">The sequence shown here is derived from an EMBL/GenBank/DDBJ whole genome shotgun (WGS) entry which is preliminary data.</text>
</comment>
<gene>
    <name evidence="2" type="ORF">F4561_001460</name>
</gene>
<evidence type="ECO:0000313" key="2">
    <source>
        <dbReference type="EMBL" id="MBB4930640.1"/>
    </source>
</evidence>
<sequence>MIRTVLAGIDTARLDEAVCAHLSNRRAQPLGPATPVGTSEREQRRPRTPAPELRHSAIAVDGKALRGSRRRHRTPTRLLQAVHHRDGASPSSRSPPRRARPPPSPRCWQPWTSPGP</sequence>
<protein>
    <submittedName>
        <fullName evidence="2">Uncharacterized protein</fullName>
    </submittedName>
</protein>